<organism evidence="1 2">
    <name type="scientific">Bhargavaea ginsengi</name>
    <dbReference type="NCBI Taxonomy" id="426757"/>
    <lineage>
        <taxon>Bacteria</taxon>
        <taxon>Bacillati</taxon>
        <taxon>Bacillota</taxon>
        <taxon>Bacilli</taxon>
        <taxon>Bacillales</taxon>
        <taxon>Caryophanaceae</taxon>
        <taxon>Bhargavaea</taxon>
    </lineage>
</organism>
<accession>A0A1H7AR86</accession>
<evidence type="ECO:0000313" key="1">
    <source>
        <dbReference type="EMBL" id="SEJ64400.1"/>
    </source>
</evidence>
<dbReference type="EMBL" id="FNZF01000004">
    <property type="protein sequence ID" value="SEJ64400.1"/>
    <property type="molecule type" value="Genomic_DNA"/>
</dbReference>
<dbReference type="STRING" id="426757.SAMN04488127_2397"/>
<reference evidence="2" key="1">
    <citation type="submission" date="2016-10" db="EMBL/GenBank/DDBJ databases">
        <authorList>
            <person name="Varghese N."/>
            <person name="Submissions S."/>
        </authorList>
    </citation>
    <scope>NUCLEOTIDE SEQUENCE [LARGE SCALE GENOMIC DNA]</scope>
    <source>
        <strain evidence="2">CGMCC 1.6763</strain>
    </source>
</reference>
<sequence>MDTESGRVIFCARTFGIRTRTPGAEAFSYANFRDSHANLETVTYFVGSLTYSTKTSSYSTPFSYFMKIAIPRFRGMAIC</sequence>
<gene>
    <name evidence="1" type="ORF">SAMN04488127_2397</name>
</gene>
<dbReference type="Proteomes" id="UP000199200">
    <property type="component" value="Unassembled WGS sequence"/>
</dbReference>
<evidence type="ECO:0000313" key="2">
    <source>
        <dbReference type="Proteomes" id="UP000199200"/>
    </source>
</evidence>
<dbReference type="AlphaFoldDB" id="A0A1H7AR86"/>
<protein>
    <submittedName>
        <fullName evidence="1">Uncharacterized protein</fullName>
    </submittedName>
</protein>
<keyword evidence="2" id="KW-1185">Reference proteome</keyword>
<name>A0A1H7AR86_9BACL</name>
<proteinExistence type="predicted"/>